<gene>
    <name evidence="2" type="ORF">AMYX_08930</name>
</gene>
<dbReference type="CDD" id="cd07153">
    <property type="entry name" value="Fur_like"/>
    <property type="match status" value="1"/>
</dbReference>
<dbReference type="SUPFAM" id="SSF46785">
    <property type="entry name" value="Winged helix' DNA-binding domain"/>
    <property type="match status" value="1"/>
</dbReference>
<comment type="cofactor">
    <cofactor evidence="1">
        <name>Mn(2+)</name>
        <dbReference type="ChEBI" id="CHEBI:29035"/>
    </cofactor>
    <cofactor evidence="1">
        <name>Fe(2+)</name>
        <dbReference type="ChEBI" id="CHEBI:29033"/>
    </cofactor>
    <text evidence="1">Binds 1 Mn(2+) or Fe(2+) ion per subunit.</text>
</comment>
<dbReference type="RefSeq" id="WP_176063367.1">
    <property type="nucleotide sequence ID" value="NZ_BJTG01000002.1"/>
</dbReference>
<dbReference type="GO" id="GO:0003700">
    <property type="term" value="F:DNA-binding transcription factor activity"/>
    <property type="evidence" value="ECO:0007669"/>
    <property type="project" value="InterPro"/>
</dbReference>
<dbReference type="InterPro" id="IPR002481">
    <property type="entry name" value="FUR"/>
</dbReference>
<dbReference type="PANTHER" id="PTHR33202">
    <property type="entry name" value="ZINC UPTAKE REGULATION PROTEIN"/>
    <property type="match status" value="1"/>
</dbReference>
<organism evidence="2 3">
    <name type="scientific">Anaeromyxobacter diazotrophicus</name>
    <dbReference type="NCBI Taxonomy" id="2590199"/>
    <lineage>
        <taxon>Bacteria</taxon>
        <taxon>Pseudomonadati</taxon>
        <taxon>Myxococcota</taxon>
        <taxon>Myxococcia</taxon>
        <taxon>Myxococcales</taxon>
        <taxon>Cystobacterineae</taxon>
        <taxon>Anaeromyxobacteraceae</taxon>
        <taxon>Anaeromyxobacter</taxon>
    </lineage>
</organism>
<sequence length="133" mass="15286">MDREAIVRTLTERGIQPSPQRLAVAEYVLGAKDHPSADRVFEVVRGRTPVISRATVYNTLNLLVREQLLQQLVLAEGRVVFDPHLERHHHFVDDATGEIHDVPWDALEVRHVEALRGVDVREYQVVLRGRWGR</sequence>
<proteinExistence type="predicted"/>
<dbReference type="AlphaFoldDB" id="A0A7I9VIB5"/>
<accession>A0A7I9VIB5</accession>
<feature type="binding site" evidence="1">
    <location>
        <position position="108"/>
    </location>
    <ligand>
        <name>Fe cation</name>
        <dbReference type="ChEBI" id="CHEBI:24875"/>
    </ligand>
</feature>
<dbReference type="InterPro" id="IPR036390">
    <property type="entry name" value="WH_DNA-bd_sf"/>
</dbReference>
<dbReference type="PANTHER" id="PTHR33202:SF7">
    <property type="entry name" value="FERRIC UPTAKE REGULATION PROTEIN"/>
    <property type="match status" value="1"/>
</dbReference>
<dbReference type="InterPro" id="IPR036388">
    <property type="entry name" value="WH-like_DNA-bd_sf"/>
</dbReference>
<evidence type="ECO:0000256" key="1">
    <source>
        <dbReference type="PIRSR" id="PIRSR602481-2"/>
    </source>
</evidence>
<dbReference type="Gene3D" id="1.10.10.10">
    <property type="entry name" value="Winged helix-like DNA-binding domain superfamily/Winged helix DNA-binding domain"/>
    <property type="match status" value="1"/>
</dbReference>
<dbReference type="GO" id="GO:0000976">
    <property type="term" value="F:transcription cis-regulatory region binding"/>
    <property type="evidence" value="ECO:0007669"/>
    <property type="project" value="TreeGrafter"/>
</dbReference>
<dbReference type="EMBL" id="BJTG01000002">
    <property type="protein sequence ID" value="GEJ56152.1"/>
    <property type="molecule type" value="Genomic_DNA"/>
</dbReference>
<evidence type="ECO:0000313" key="3">
    <source>
        <dbReference type="Proteomes" id="UP000503640"/>
    </source>
</evidence>
<evidence type="ECO:0000313" key="2">
    <source>
        <dbReference type="EMBL" id="GEJ56152.1"/>
    </source>
</evidence>
<dbReference type="Proteomes" id="UP000503640">
    <property type="component" value="Unassembled WGS sequence"/>
</dbReference>
<keyword evidence="1" id="KW-0479">Metal-binding</keyword>
<comment type="caution">
    <text evidence="2">The sequence shown here is derived from an EMBL/GenBank/DDBJ whole genome shotgun (WGS) entry which is preliminary data.</text>
</comment>
<dbReference type="GO" id="GO:0008270">
    <property type="term" value="F:zinc ion binding"/>
    <property type="evidence" value="ECO:0007669"/>
    <property type="project" value="TreeGrafter"/>
</dbReference>
<dbReference type="GO" id="GO:1900376">
    <property type="term" value="P:regulation of secondary metabolite biosynthetic process"/>
    <property type="evidence" value="ECO:0007669"/>
    <property type="project" value="TreeGrafter"/>
</dbReference>
<dbReference type="Pfam" id="PF01475">
    <property type="entry name" value="FUR"/>
    <property type="match status" value="1"/>
</dbReference>
<dbReference type="GO" id="GO:0045892">
    <property type="term" value="P:negative regulation of DNA-templated transcription"/>
    <property type="evidence" value="ECO:0007669"/>
    <property type="project" value="TreeGrafter"/>
</dbReference>
<reference evidence="3" key="1">
    <citation type="journal article" date="2020" name="Appl. Environ. Microbiol.">
        <title>Diazotrophic Anaeromyxobacter Isolates from Soils.</title>
        <authorList>
            <person name="Masuda Y."/>
            <person name="Yamanaka H."/>
            <person name="Xu Z.X."/>
            <person name="Shiratori Y."/>
            <person name="Aono T."/>
            <person name="Amachi S."/>
            <person name="Senoo K."/>
            <person name="Itoh H."/>
        </authorList>
    </citation>
    <scope>NUCLEOTIDE SEQUENCE [LARGE SCALE GENOMIC DNA]</scope>
    <source>
        <strain evidence="3">R267</strain>
    </source>
</reference>
<keyword evidence="1" id="KW-0408">Iron</keyword>
<protein>
    <submittedName>
        <fullName evidence="2">Transcriptional repressor</fullName>
    </submittedName>
</protein>
<name>A0A7I9VIB5_9BACT</name>
<keyword evidence="3" id="KW-1185">Reference proteome</keyword>